<dbReference type="eggNOG" id="COG2311">
    <property type="taxonomic scope" value="Bacteria"/>
</dbReference>
<dbReference type="EMBL" id="LGUS01000047">
    <property type="protein sequence ID" value="KOG40875.1"/>
    <property type="molecule type" value="Genomic_DNA"/>
</dbReference>
<dbReference type="AlphaFoldDB" id="A0A0L8LRZ2"/>
<dbReference type="PANTHER" id="PTHR30590:SF3">
    <property type="entry name" value="HYPOTHETICAL MEMBRANE SPANNING PROTEIN"/>
    <property type="match status" value="1"/>
</dbReference>
<feature type="transmembrane region" description="Helical" evidence="2">
    <location>
        <begin position="104"/>
        <end position="123"/>
    </location>
</feature>
<accession>A0A0L8LRZ2</accession>
<dbReference type="InterPro" id="IPR052529">
    <property type="entry name" value="Bact_Transport_Assoc"/>
</dbReference>
<evidence type="ECO:0000313" key="6">
    <source>
        <dbReference type="Proteomes" id="UP000037251"/>
    </source>
</evidence>
<gene>
    <name evidence="5" type="ORF">ADK37_08065</name>
</gene>
<evidence type="ECO:0000256" key="2">
    <source>
        <dbReference type="SAM" id="Phobius"/>
    </source>
</evidence>
<feature type="region of interest" description="Disordered" evidence="1">
    <location>
        <begin position="1"/>
        <end position="29"/>
    </location>
</feature>
<dbReference type="Proteomes" id="UP000037251">
    <property type="component" value="Unassembled WGS sequence"/>
</dbReference>
<feature type="transmembrane region" description="Helical" evidence="2">
    <location>
        <begin position="296"/>
        <end position="318"/>
    </location>
</feature>
<keyword evidence="2" id="KW-0812">Transmembrane</keyword>
<proteinExistence type="predicted"/>
<evidence type="ECO:0000313" key="5">
    <source>
        <dbReference type="EMBL" id="KOG40875.1"/>
    </source>
</evidence>
<feature type="transmembrane region" description="Helical" evidence="2">
    <location>
        <begin position="330"/>
        <end position="352"/>
    </location>
</feature>
<evidence type="ECO:0000259" key="3">
    <source>
        <dbReference type="Pfam" id="PF04235"/>
    </source>
</evidence>
<feature type="transmembrane region" description="Helical" evidence="2">
    <location>
        <begin position="227"/>
        <end position="247"/>
    </location>
</feature>
<keyword evidence="2" id="KW-0472">Membrane</keyword>
<dbReference type="Pfam" id="PF07786">
    <property type="entry name" value="HGSNAT_cat"/>
    <property type="match status" value="1"/>
</dbReference>
<keyword evidence="2" id="KW-1133">Transmembrane helix</keyword>
<feature type="transmembrane region" description="Helical" evidence="2">
    <location>
        <begin position="75"/>
        <end position="92"/>
    </location>
</feature>
<organism evidence="5 6">
    <name type="scientific">Streptomyces resistomycificus</name>
    <dbReference type="NCBI Taxonomy" id="67356"/>
    <lineage>
        <taxon>Bacteria</taxon>
        <taxon>Bacillati</taxon>
        <taxon>Actinomycetota</taxon>
        <taxon>Actinomycetes</taxon>
        <taxon>Kitasatosporales</taxon>
        <taxon>Streptomycetaceae</taxon>
        <taxon>Streptomyces</taxon>
        <taxon>Streptomyces aurantiacus group</taxon>
    </lineage>
</organism>
<dbReference type="OrthoDB" id="4966979at2"/>
<feature type="domain" description="DUF418" evidence="3">
    <location>
        <begin position="296"/>
        <end position="396"/>
    </location>
</feature>
<dbReference type="STRING" id="67356.AQJ84_12005"/>
<evidence type="ECO:0000256" key="1">
    <source>
        <dbReference type="SAM" id="MobiDB-lite"/>
    </source>
</evidence>
<reference evidence="6" key="1">
    <citation type="submission" date="2015-07" db="EMBL/GenBank/DDBJ databases">
        <authorList>
            <person name="Ju K.-S."/>
            <person name="Doroghazi J.R."/>
            <person name="Metcalf W.W."/>
        </authorList>
    </citation>
    <scope>NUCLEOTIDE SEQUENCE [LARGE SCALE GENOMIC DNA]</scope>
    <source>
        <strain evidence="6">NRRL 2290</strain>
    </source>
</reference>
<dbReference type="InterPro" id="IPR007349">
    <property type="entry name" value="DUF418"/>
</dbReference>
<dbReference type="InterPro" id="IPR012429">
    <property type="entry name" value="HGSNAT_cat"/>
</dbReference>
<feature type="domain" description="Heparan-alpha-glucosaminide N-acetyltransferase catalytic" evidence="4">
    <location>
        <begin position="33"/>
        <end position="224"/>
    </location>
</feature>
<protein>
    <submittedName>
        <fullName evidence="5">Membrane protein</fullName>
    </submittedName>
</protein>
<comment type="caution">
    <text evidence="5">The sequence shown here is derived from an EMBL/GenBank/DDBJ whole genome shotgun (WGS) entry which is preliminary data.</text>
</comment>
<evidence type="ECO:0000259" key="4">
    <source>
        <dbReference type="Pfam" id="PF07786"/>
    </source>
</evidence>
<feature type="transmembrane region" description="Helical" evidence="2">
    <location>
        <begin position="154"/>
        <end position="172"/>
    </location>
</feature>
<name>A0A0L8LRZ2_9ACTN</name>
<dbReference type="PATRIC" id="fig|67356.5.peg.1747"/>
<feature type="transmembrane region" description="Helical" evidence="2">
    <location>
        <begin position="192"/>
        <end position="215"/>
    </location>
</feature>
<keyword evidence="6" id="KW-1185">Reference proteome</keyword>
<feature type="transmembrane region" description="Helical" evidence="2">
    <location>
        <begin position="364"/>
        <end position="383"/>
    </location>
</feature>
<dbReference type="RefSeq" id="WP_053190585.1">
    <property type="nucleotide sequence ID" value="NZ_KQ948990.1"/>
</dbReference>
<feature type="transmembrane region" description="Helical" evidence="2">
    <location>
        <begin position="129"/>
        <end position="147"/>
    </location>
</feature>
<sequence length="403" mass="41619">MTRHPDSPPPTADAPSPERERSGPSAGAPGVGRLIGLDLARGLAVFGMYAVHVGPAPSQGGVIGFLMELAQGRSSALFAVLAGFAVALITGRRTPKTGLAGRQAVAKVIIRAVILLALGTALTLTGTPVVPILAFYGLFFLLVLPLYRLGAKPLALIAAGWALVGPQLLYALKPVVGGRVFLSYGQADGPVSLFFTGGYPALTWVPFVIAGMAVARCDLAAKAVRMRLALTGVALAVTGYGGSWLAVRLVPGAAEAVRKAEEGPGRSSVSSVPPDSIGIFGDTPAGMLASAPHSEATLSIMAATGVAILVITACLAAMDAVPRLRRLAKPVIAVGSMSLTAYVYHIVAIWLLDTETSAVPPLHILLGLIASVTVLATLWSRFVKRGPLEWLMGRATGLARHIR</sequence>
<dbReference type="Pfam" id="PF04235">
    <property type="entry name" value="DUF418"/>
    <property type="match status" value="1"/>
</dbReference>
<dbReference type="PANTHER" id="PTHR30590">
    <property type="entry name" value="INNER MEMBRANE PROTEIN"/>
    <property type="match status" value="1"/>
</dbReference>